<proteinExistence type="predicted"/>
<name>A0A178KKY6_9GAMM</name>
<evidence type="ECO:0000313" key="2">
    <source>
        <dbReference type="Proteomes" id="UP000078503"/>
    </source>
</evidence>
<reference evidence="1 2" key="1">
    <citation type="submission" date="2016-03" db="EMBL/GenBank/DDBJ databases">
        <title>Photobacterium proteolyticum sp. nov. a protease producing bacterium isolated from ocean sediments of Laizhou Bay.</title>
        <authorList>
            <person name="Li Y."/>
        </authorList>
    </citation>
    <scope>NUCLEOTIDE SEQUENCE [LARGE SCALE GENOMIC DNA]</scope>
    <source>
        <strain evidence="1 2">R-40508</strain>
    </source>
</reference>
<evidence type="ECO:0008006" key="3">
    <source>
        <dbReference type="Google" id="ProtNLM"/>
    </source>
</evidence>
<dbReference type="PROSITE" id="PS51257">
    <property type="entry name" value="PROKAR_LIPOPROTEIN"/>
    <property type="match status" value="1"/>
</dbReference>
<keyword evidence="2" id="KW-1185">Reference proteome</keyword>
<dbReference type="Proteomes" id="UP000078503">
    <property type="component" value="Unassembled WGS sequence"/>
</dbReference>
<evidence type="ECO:0000313" key="1">
    <source>
        <dbReference type="EMBL" id="OAN17911.1"/>
    </source>
</evidence>
<comment type="caution">
    <text evidence="1">The sequence shown here is derived from an EMBL/GenBank/DDBJ whole genome shotgun (WGS) entry which is preliminary data.</text>
</comment>
<dbReference type="OrthoDB" id="7063404at2"/>
<dbReference type="RefSeq" id="WP_068327506.1">
    <property type="nucleotide sequence ID" value="NZ_LVHF01000012.1"/>
</dbReference>
<accession>A0A178KKY6</accession>
<sequence length="114" mass="12865">MEKSLLILLMSVVLAGCGTLDNKTILIDAGDSKEKVIDILGPPYDRQFEQQKEAWQYCVSGAGFGYNDHKIIWFTNKKVTGITSYRTTRSGCTGALKTIKWEDAPDYTIEIRQR</sequence>
<dbReference type="EMBL" id="LVHF01000012">
    <property type="protein sequence ID" value="OAN17911.1"/>
    <property type="molecule type" value="Genomic_DNA"/>
</dbReference>
<dbReference type="AlphaFoldDB" id="A0A178KKY6"/>
<gene>
    <name evidence="1" type="ORF">A3K86_03060</name>
</gene>
<organism evidence="1 2">
    <name type="scientific">Photobacterium jeanii</name>
    <dbReference type="NCBI Taxonomy" id="858640"/>
    <lineage>
        <taxon>Bacteria</taxon>
        <taxon>Pseudomonadati</taxon>
        <taxon>Pseudomonadota</taxon>
        <taxon>Gammaproteobacteria</taxon>
        <taxon>Vibrionales</taxon>
        <taxon>Vibrionaceae</taxon>
        <taxon>Photobacterium</taxon>
    </lineage>
</organism>
<protein>
    <recommendedName>
        <fullName evidence="3">Lipoprotein</fullName>
    </recommendedName>
</protein>